<accession>A0A8H4Q4D4</accession>
<evidence type="ECO:0000256" key="5">
    <source>
        <dbReference type="SAM" id="Phobius"/>
    </source>
</evidence>
<feature type="chain" id="PRO_5034419071" description="Peptidyl-prolyl cis-trans isomerase" evidence="4">
    <location>
        <begin position="29"/>
        <end position="252"/>
    </location>
</feature>
<sequence length="252" mass="27568">MLNLRKLLTSAVLVSGVGLLLLAQSAEAGKGPKITHKVTFHMKHGDEDIGSIVMGLYGNTVPKTVDNFFELAQKKSGAGYLDSTFHRVIEKFMIQGGDFTKGDGTGGKSIYGEKFADENFKLKHSKPGILSMANSGKDTNGSQFFITTVITSWLDGRHVVFGEVIDGFDVVTQIEHVPVDGSSKPIKPVRVAKVDTERLLEEADAREDEPTTLPQDENYTGWSSVQKLIVFGVAVGAVVIYLRSRKQYSRMD</sequence>
<dbReference type="PANTHER" id="PTHR11071:SF561">
    <property type="entry name" value="PEPTIDYL-PROLYL CIS-TRANS ISOMERASE D-RELATED"/>
    <property type="match status" value="1"/>
</dbReference>
<dbReference type="PROSITE" id="PS00170">
    <property type="entry name" value="CSA_PPIASE_1"/>
    <property type="match status" value="1"/>
</dbReference>
<dbReference type="InterPro" id="IPR002130">
    <property type="entry name" value="Cyclophilin-type_PPIase_dom"/>
</dbReference>
<evidence type="ECO:0000256" key="3">
    <source>
        <dbReference type="ARBA" id="ARBA00023235"/>
    </source>
</evidence>
<evidence type="ECO:0000259" key="6">
    <source>
        <dbReference type="PROSITE" id="PS50072"/>
    </source>
</evidence>
<keyword evidence="5" id="KW-0812">Transmembrane</keyword>
<dbReference type="Proteomes" id="UP000562929">
    <property type="component" value="Unassembled WGS sequence"/>
</dbReference>
<dbReference type="PROSITE" id="PS50072">
    <property type="entry name" value="CSA_PPIASE_2"/>
    <property type="match status" value="1"/>
</dbReference>
<keyword evidence="5" id="KW-0472">Membrane</keyword>
<dbReference type="EMBL" id="JAACLJ010000005">
    <property type="protein sequence ID" value="KAF4585458.1"/>
    <property type="molecule type" value="Genomic_DNA"/>
</dbReference>
<evidence type="ECO:0000256" key="2">
    <source>
        <dbReference type="ARBA" id="ARBA00023110"/>
    </source>
</evidence>
<dbReference type="EC" id="5.2.1.8" evidence="4"/>
<comment type="similarity">
    <text evidence="4">Belongs to the cyclophilin-type PPIase family.</text>
</comment>
<proteinExistence type="inferred from homology"/>
<evidence type="ECO:0000256" key="1">
    <source>
        <dbReference type="ARBA" id="ARBA00000971"/>
    </source>
</evidence>
<dbReference type="InterPro" id="IPR020892">
    <property type="entry name" value="Cyclophilin-type_PPIase_CS"/>
</dbReference>
<dbReference type="GO" id="GO:0005783">
    <property type="term" value="C:endoplasmic reticulum"/>
    <property type="evidence" value="ECO:0007669"/>
    <property type="project" value="TreeGrafter"/>
</dbReference>
<gene>
    <name evidence="7" type="ORF">GQ602_004763</name>
</gene>
<keyword evidence="2 4" id="KW-0697">Rotamase</keyword>
<name>A0A8H4Q4D4_9HYPO</name>
<comment type="function">
    <text evidence="4">PPIases accelerate the folding of proteins. It catalyzes the cis-trans isomerization of proline imidic peptide bonds in oligopeptides.</text>
</comment>
<comment type="catalytic activity">
    <reaction evidence="1 4">
        <text>[protein]-peptidylproline (omega=180) = [protein]-peptidylproline (omega=0)</text>
        <dbReference type="Rhea" id="RHEA:16237"/>
        <dbReference type="Rhea" id="RHEA-COMP:10747"/>
        <dbReference type="Rhea" id="RHEA-COMP:10748"/>
        <dbReference type="ChEBI" id="CHEBI:83833"/>
        <dbReference type="ChEBI" id="CHEBI:83834"/>
        <dbReference type="EC" id="5.2.1.8"/>
    </reaction>
</comment>
<dbReference type="InterPro" id="IPR029000">
    <property type="entry name" value="Cyclophilin-like_dom_sf"/>
</dbReference>
<dbReference type="AlphaFoldDB" id="A0A8H4Q4D4"/>
<dbReference type="Pfam" id="PF00160">
    <property type="entry name" value="Pro_isomerase"/>
    <property type="match status" value="1"/>
</dbReference>
<comment type="caution">
    <text evidence="7">The sequence shown here is derived from an EMBL/GenBank/DDBJ whole genome shotgun (WGS) entry which is preliminary data.</text>
</comment>
<dbReference type="GO" id="GO:0003755">
    <property type="term" value="F:peptidyl-prolyl cis-trans isomerase activity"/>
    <property type="evidence" value="ECO:0007669"/>
    <property type="project" value="UniProtKB-UniRule"/>
</dbReference>
<evidence type="ECO:0000256" key="4">
    <source>
        <dbReference type="RuleBase" id="RU363019"/>
    </source>
</evidence>
<keyword evidence="3 4" id="KW-0413">Isomerase</keyword>
<dbReference type="OrthoDB" id="193499at2759"/>
<keyword evidence="4" id="KW-0732">Signal</keyword>
<dbReference type="GO" id="GO:0016018">
    <property type="term" value="F:cyclosporin A binding"/>
    <property type="evidence" value="ECO:0007669"/>
    <property type="project" value="TreeGrafter"/>
</dbReference>
<organism evidence="7 8">
    <name type="scientific">Ophiocordyceps camponoti-floridani</name>
    <dbReference type="NCBI Taxonomy" id="2030778"/>
    <lineage>
        <taxon>Eukaryota</taxon>
        <taxon>Fungi</taxon>
        <taxon>Dikarya</taxon>
        <taxon>Ascomycota</taxon>
        <taxon>Pezizomycotina</taxon>
        <taxon>Sordariomycetes</taxon>
        <taxon>Hypocreomycetidae</taxon>
        <taxon>Hypocreales</taxon>
        <taxon>Ophiocordycipitaceae</taxon>
        <taxon>Ophiocordyceps</taxon>
    </lineage>
</organism>
<evidence type="ECO:0000313" key="8">
    <source>
        <dbReference type="Proteomes" id="UP000562929"/>
    </source>
</evidence>
<dbReference type="GO" id="GO:0000324">
    <property type="term" value="C:fungal-type vacuole"/>
    <property type="evidence" value="ECO:0007669"/>
    <property type="project" value="TreeGrafter"/>
</dbReference>
<evidence type="ECO:0000313" key="7">
    <source>
        <dbReference type="EMBL" id="KAF4585458.1"/>
    </source>
</evidence>
<keyword evidence="5" id="KW-1133">Transmembrane helix</keyword>
<feature type="transmembrane region" description="Helical" evidence="5">
    <location>
        <begin position="224"/>
        <end position="242"/>
    </location>
</feature>
<keyword evidence="8" id="KW-1185">Reference proteome</keyword>
<reference evidence="7 8" key="1">
    <citation type="journal article" date="2020" name="G3 (Bethesda)">
        <title>Genetic Underpinnings of Host Manipulation by Ophiocordyceps as Revealed by Comparative Transcriptomics.</title>
        <authorList>
            <person name="Will I."/>
            <person name="Das B."/>
            <person name="Trinh T."/>
            <person name="Brachmann A."/>
            <person name="Ohm R.A."/>
            <person name="de Bekker C."/>
        </authorList>
    </citation>
    <scope>NUCLEOTIDE SEQUENCE [LARGE SCALE GENOMIC DNA]</scope>
    <source>
        <strain evidence="7 8">EC05</strain>
    </source>
</reference>
<feature type="signal peptide" evidence="4">
    <location>
        <begin position="1"/>
        <end position="28"/>
    </location>
</feature>
<dbReference type="FunFam" id="2.40.100.10:FF:000001">
    <property type="entry name" value="Peptidyl-prolyl cis-trans isomerase"/>
    <property type="match status" value="1"/>
</dbReference>
<dbReference type="PANTHER" id="PTHR11071">
    <property type="entry name" value="PEPTIDYL-PROLYL CIS-TRANS ISOMERASE"/>
    <property type="match status" value="1"/>
</dbReference>
<protein>
    <recommendedName>
        <fullName evidence="4">Peptidyl-prolyl cis-trans isomerase</fullName>
        <shortName evidence="4">PPIase</shortName>
        <ecNumber evidence="4">5.2.1.8</ecNumber>
    </recommendedName>
</protein>
<dbReference type="GO" id="GO:0006457">
    <property type="term" value="P:protein folding"/>
    <property type="evidence" value="ECO:0007669"/>
    <property type="project" value="InterPro"/>
</dbReference>
<dbReference type="PRINTS" id="PR00153">
    <property type="entry name" value="CSAPPISMRASE"/>
</dbReference>
<dbReference type="SUPFAM" id="SSF50891">
    <property type="entry name" value="Cyclophilin-like"/>
    <property type="match status" value="1"/>
</dbReference>
<dbReference type="Gene3D" id="2.40.100.10">
    <property type="entry name" value="Cyclophilin-like"/>
    <property type="match status" value="1"/>
</dbReference>
<feature type="domain" description="PPIase cyclophilin-type" evidence="6">
    <location>
        <begin position="39"/>
        <end position="196"/>
    </location>
</feature>